<evidence type="ECO:0000256" key="1">
    <source>
        <dbReference type="SAM" id="MobiDB-lite"/>
    </source>
</evidence>
<feature type="compositionally biased region" description="Low complexity" evidence="1">
    <location>
        <begin position="242"/>
        <end position="255"/>
    </location>
</feature>
<comment type="caution">
    <text evidence="3">The sequence shown here is derived from an EMBL/GenBank/DDBJ whole genome shotgun (WGS) entry which is preliminary data.</text>
</comment>
<feature type="compositionally biased region" description="Basic and acidic residues" evidence="1">
    <location>
        <begin position="333"/>
        <end position="343"/>
    </location>
</feature>
<dbReference type="Proteomes" id="UP000288805">
    <property type="component" value="Unassembled WGS sequence"/>
</dbReference>
<evidence type="ECO:0000313" key="3">
    <source>
        <dbReference type="EMBL" id="RVX17896.1"/>
    </source>
</evidence>
<dbReference type="AlphaFoldDB" id="A0A438K9K3"/>
<name>A0A438K9K3_VITVI</name>
<dbReference type="Gene3D" id="3.10.20.90">
    <property type="entry name" value="Phosphatidylinositol 3-kinase Catalytic Subunit, Chain A, domain 1"/>
    <property type="match status" value="1"/>
</dbReference>
<proteinExistence type="predicted"/>
<feature type="region of interest" description="Disordered" evidence="1">
    <location>
        <begin position="408"/>
        <end position="429"/>
    </location>
</feature>
<dbReference type="PANTHER" id="PTHR31066">
    <property type="entry name" value="OS05G0427100 PROTEIN-RELATED"/>
    <property type="match status" value="1"/>
</dbReference>
<feature type="region of interest" description="Disordered" evidence="1">
    <location>
        <begin position="219"/>
        <end position="257"/>
    </location>
</feature>
<evidence type="ECO:0000313" key="4">
    <source>
        <dbReference type="Proteomes" id="UP000288805"/>
    </source>
</evidence>
<feature type="region of interest" description="Disordered" evidence="1">
    <location>
        <begin position="319"/>
        <end position="391"/>
    </location>
</feature>
<evidence type="ECO:0000259" key="2">
    <source>
        <dbReference type="SMART" id="SM00666"/>
    </source>
</evidence>
<dbReference type="PANTHER" id="PTHR31066:SF68">
    <property type="entry name" value="SERINE_THREONINE-PROTEIN KINASE YAKA-RELATED"/>
    <property type="match status" value="1"/>
</dbReference>
<dbReference type="InterPro" id="IPR053198">
    <property type="entry name" value="Gynoecium_Dev_Regulator"/>
</dbReference>
<dbReference type="EMBL" id="QGNW01000012">
    <property type="protein sequence ID" value="RVX17896.1"/>
    <property type="molecule type" value="Genomic_DNA"/>
</dbReference>
<reference evidence="3 4" key="1">
    <citation type="journal article" date="2018" name="PLoS Genet.">
        <title>Population sequencing reveals clonal diversity and ancestral inbreeding in the grapevine cultivar Chardonnay.</title>
        <authorList>
            <person name="Roach M.J."/>
            <person name="Johnson D.L."/>
            <person name="Bohlmann J."/>
            <person name="van Vuuren H.J."/>
            <person name="Jones S.J."/>
            <person name="Pretorius I.S."/>
            <person name="Schmidt S.A."/>
            <person name="Borneman A.R."/>
        </authorList>
    </citation>
    <scope>NUCLEOTIDE SEQUENCE [LARGE SCALE GENOMIC DNA]</scope>
    <source>
        <strain evidence="4">cv. Chardonnay</strain>
        <tissue evidence="3">Leaf</tissue>
    </source>
</reference>
<dbReference type="SMART" id="SM00666">
    <property type="entry name" value="PB1"/>
    <property type="match status" value="1"/>
</dbReference>
<feature type="compositionally biased region" description="Low complexity" evidence="1">
    <location>
        <begin position="380"/>
        <end position="391"/>
    </location>
</feature>
<gene>
    <name evidence="3" type="ORF">CK203_004407</name>
</gene>
<protein>
    <recommendedName>
        <fullName evidence="2">PB1 domain-containing protein</fullName>
    </recommendedName>
</protein>
<dbReference type="SUPFAM" id="SSF54277">
    <property type="entry name" value="CAD &amp; PB1 domains"/>
    <property type="match status" value="1"/>
</dbReference>
<feature type="domain" description="PB1" evidence="2">
    <location>
        <begin position="62"/>
        <end position="153"/>
    </location>
</feature>
<sequence>MDPSPPPLPPHPITITTMQLNYPESADSSPRKADTWEEPLPPVPGARLRLMCSFGGHIIPRPHDKTLCYMGGETRMIVVDRSSSLADVSSRISRTLLNGRGFTLKYQLPNEDLDNLISVTTNEDLDNMIEEYDRITSASPLKSSRLRLFIFLAKPETAASMGSLLDDAKSETWFVDALNGAGLLPRGLSDSAAIDCFLDRDASGDSCTHVEAQTDSLCNTKHGKSGQEVHSVPSSPMVETASSFGSSSSSPSMASLPPIRVRAEDGGLRLHDHKVGLEEEFAYMSTNPQTVVQKQDEGFVVLSAPPPLPSSAIVGGTAAAAAAESGENPSRGFSDDERSDQGVRIRFRKPPLPLQPVQRRLDDGFNLPSPDSKHGGGLNFPSPDSVASDSSIASATSFSKSIAYQDPVHVTTKDNKPPIPIDPKKDTPDMSSQIQLQQVQDSSYILPSQAADLQQQQPVVHASMHYIHHPPTGSAVPISSYYPMYAPTPQNQQQLHHQMDQQYPVYLLPITQPQTYNLPLQSNVATDSTAVAPGRALTPPTPAMVTPSGLYKEISTPPIYPTKPEMAASVYRTVGTATPPLVQVPSNQFHQQQQYVGFSQLHHPPQSIAAAAPNYAFEYAHPAQDQAYYTHHSVAPLPPQYQTLTSTAAVALSEASAQLPIDNTMQQIRTSQNHHD</sequence>
<dbReference type="InterPro" id="IPR000270">
    <property type="entry name" value="PB1_dom"/>
</dbReference>
<dbReference type="Pfam" id="PF00564">
    <property type="entry name" value="PB1"/>
    <property type="match status" value="1"/>
</dbReference>
<feature type="region of interest" description="Disordered" evidence="1">
    <location>
        <begin position="20"/>
        <end position="39"/>
    </location>
</feature>
<dbReference type="CDD" id="cd06410">
    <property type="entry name" value="PB1_UP2"/>
    <property type="match status" value="1"/>
</dbReference>
<organism evidence="3 4">
    <name type="scientific">Vitis vinifera</name>
    <name type="common">Grape</name>
    <dbReference type="NCBI Taxonomy" id="29760"/>
    <lineage>
        <taxon>Eukaryota</taxon>
        <taxon>Viridiplantae</taxon>
        <taxon>Streptophyta</taxon>
        <taxon>Embryophyta</taxon>
        <taxon>Tracheophyta</taxon>
        <taxon>Spermatophyta</taxon>
        <taxon>Magnoliopsida</taxon>
        <taxon>eudicotyledons</taxon>
        <taxon>Gunneridae</taxon>
        <taxon>Pentapetalae</taxon>
        <taxon>rosids</taxon>
        <taxon>Vitales</taxon>
        <taxon>Vitaceae</taxon>
        <taxon>Viteae</taxon>
        <taxon>Vitis</taxon>
    </lineage>
</organism>
<accession>A0A438K9K3</accession>
<feature type="compositionally biased region" description="Basic and acidic residues" evidence="1">
    <location>
        <begin position="411"/>
        <end position="428"/>
    </location>
</feature>